<evidence type="ECO:0000313" key="3">
    <source>
        <dbReference type="Proteomes" id="UP000184074"/>
    </source>
</evidence>
<accession>A0A1M5NIS9</accession>
<organism evidence="2 3">
    <name type="scientific">Cognatiyoonia sediminum</name>
    <dbReference type="NCBI Taxonomy" id="1508389"/>
    <lineage>
        <taxon>Bacteria</taxon>
        <taxon>Pseudomonadati</taxon>
        <taxon>Pseudomonadota</taxon>
        <taxon>Alphaproteobacteria</taxon>
        <taxon>Rhodobacterales</taxon>
        <taxon>Paracoccaceae</taxon>
        <taxon>Cognatiyoonia</taxon>
    </lineage>
</organism>
<dbReference type="EMBL" id="FQXB01000001">
    <property type="protein sequence ID" value="SHG89431.1"/>
    <property type="molecule type" value="Genomic_DNA"/>
</dbReference>
<dbReference type="OrthoDB" id="9804026at2"/>
<dbReference type="RefSeq" id="WP_072900127.1">
    <property type="nucleotide sequence ID" value="NZ_FQXB01000001.1"/>
</dbReference>
<dbReference type="Pfam" id="PF00583">
    <property type="entry name" value="Acetyltransf_1"/>
    <property type="match status" value="1"/>
</dbReference>
<dbReference type="PANTHER" id="PTHR43617">
    <property type="entry name" value="L-AMINO ACID N-ACETYLTRANSFERASE"/>
    <property type="match status" value="1"/>
</dbReference>
<dbReference type="Gene3D" id="3.40.630.30">
    <property type="match status" value="1"/>
</dbReference>
<keyword evidence="3" id="KW-1185">Reference proteome</keyword>
<dbReference type="CDD" id="cd04301">
    <property type="entry name" value="NAT_SF"/>
    <property type="match status" value="1"/>
</dbReference>
<reference evidence="2 3" key="1">
    <citation type="submission" date="2016-11" db="EMBL/GenBank/DDBJ databases">
        <authorList>
            <person name="Jaros S."/>
            <person name="Januszkiewicz K."/>
            <person name="Wedrychowicz H."/>
        </authorList>
    </citation>
    <scope>NUCLEOTIDE SEQUENCE [LARGE SCALE GENOMIC DNA]</scope>
    <source>
        <strain evidence="2 3">DSM 28715</strain>
    </source>
</reference>
<evidence type="ECO:0000259" key="1">
    <source>
        <dbReference type="PROSITE" id="PS51186"/>
    </source>
</evidence>
<protein>
    <submittedName>
        <fullName evidence="2">Ribosomal-protein-alanine N-acetyltransferase</fullName>
    </submittedName>
</protein>
<gene>
    <name evidence="2" type="ORF">SAMN05444003_1443</name>
</gene>
<name>A0A1M5NIS9_9RHOB</name>
<proteinExistence type="predicted"/>
<evidence type="ECO:0000313" key="2">
    <source>
        <dbReference type="EMBL" id="SHG89431.1"/>
    </source>
</evidence>
<dbReference type="STRING" id="1508389.SAMN05444003_1443"/>
<dbReference type="Proteomes" id="UP000184074">
    <property type="component" value="Unassembled WGS sequence"/>
</dbReference>
<dbReference type="PANTHER" id="PTHR43617:SF35">
    <property type="entry name" value="[RIBOSOMAL PROTEIN BS18]-ALANINE N-ACETYLTRANSFERASE"/>
    <property type="match status" value="1"/>
</dbReference>
<dbReference type="InterPro" id="IPR050276">
    <property type="entry name" value="MshD_Acetyltransferase"/>
</dbReference>
<feature type="domain" description="N-acetyltransferase" evidence="1">
    <location>
        <begin position="1"/>
        <end position="137"/>
    </location>
</feature>
<keyword evidence="2" id="KW-0808">Transferase</keyword>
<dbReference type="SUPFAM" id="SSF55729">
    <property type="entry name" value="Acyl-CoA N-acyltransferases (Nat)"/>
    <property type="match status" value="1"/>
</dbReference>
<dbReference type="InterPro" id="IPR000182">
    <property type="entry name" value="GNAT_dom"/>
</dbReference>
<dbReference type="GO" id="GO:0008999">
    <property type="term" value="F:protein-N-terminal-alanine acetyltransferase activity"/>
    <property type="evidence" value="ECO:0007669"/>
    <property type="project" value="TreeGrafter"/>
</dbReference>
<dbReference type="AlphaFoldDB" id="A0A1M5NIS9"/>
<dbReference type="PROSITE" id="PS51186">
    <property type="entry name" value="GNAT"/>
    <property type="match status" value="1"/>
</dbReference>
<dbReference type="InterPro" id="IPR016181">
    <property type="entry name" value="Acyl_CoA_acyltransferase"/>
</dbReference>
<sequence>MIAKALTETHALAFNDARPWSEQEFEELLKQNRVTLIGDAQSFILARQVADEIEILTLATHPSLHRQGYSTKNLENLVTQARENDASTIFLEVAADNRPAIALYDKAGFAQIATRPAYYARTHGAPVDALILQKKLDPA</sequence>